<evidence type="ECO:0000313" key="1">
    <source>
        <dbReference type="EMBL" id="KIJ57801.1"/>
    </source>
</evidence>
<dbReference type="HOGENOM" id="CLU_1349616_0_0_1"/>
<keyword evidence="2" id="KW-1185">Reference proteome</keyword>
<proteinExistence type="predicted"/>
<accession>A0A0C9W5G0</accession>
<name>A0A0C9W5G0_9AGAM</name>
<sequence length="176" mass="19414">MSANLQVPGTHRSEEERTLTSLLSIICYANISETAAAHLVSAIRDRVKQYGSPSDPTRPVQNTREYNIANPHFNLLASQLPRASALLIIPPSDVPVPSGHDVCKYNDIVFVRPSEACKRPFYMVTRGKLIGIFSRWFNTGPLVTGIRGSNCQKVDSVDLGCQLMVDAIDDNLVVYL</sequence>
<organism evidence="1 2">
    <name type="scientific">Hydnomerulius pinastri MD-312</name>
    <dbReference type="NCBI Taxonomy" id="994086"/>
    <lineage>
        <taxon>Eukaryota</taxon>
        <taxon>Fungi</taxon>
        <taxon>Dikarya</taxon>
        <taxon>Basidiomycota</taxon>
        <taxon>Agaricomycotina</taxon>
        <taxon>Agaricomycetes</taxon>
        <taxon>Agaricomycetidae</taxon>
        <taxon>Boletales</taxon>
        <taxon>Boletales incertae sedis</taxon>
        <taxon>Leucogyrophana</taxon>
    </lineage>
</organism>
<evidence type="ECO:0000313" key="2">
    <source>
        <dbReference type="Proteomes" id="UP000053820"/>
    </source>
</evidence>
<dbReference type="AlphaFoldDB" id="A0A0C9W5G0"/>
<protein>
    <submittedName>
        <fullName evidence="1">Uncharacterized protein</fullName>
    </submittedName>
</protein>
<gene>
    <name evidence="1" type="ORF">HYDPIDRAFT_34779</name>
</gene>
<dbReference type="Proteomes" id="UP000053820">
    <property type="component" value="Unassembled WGS sequence"/>
</dbReference>
<dbReference type="OrthoDB" id="3270804at2759"/>
<reference evidence="1 2" key="1">
    <citation type="submission" date="2014-04" db="EMBL/GenBank/DDBJ databases">
        <title>Evolutionary Origins and Diversification of the Mycorrhizal Mutualists.</title>
        <authorList>
            <consortium name="DOE Joint Genome Institute"/>
            <consortium name="Mycorrhizal Genomics Consortium"/>
            <person name="Kohler A."/>
            <person name="Kuo A."/>
            <person name="Nagy L.G."/>
            <person name="Floudas D."/>
            <person name="Copeland A."/>
            <person name="Barry K.W."/>
            <person name="Cichocki N."/>
            <person name="Veneault-Fourrey C."/>
            <person name="LaButti K."/>
            <person name="Lindquist E.A."/>
            <person name="Lipzen A."/>
            <person name="Lundell T."/>
            <person name="Morin E."/>
            <person name="Murat C."/>
            <person name="Riley R."/>
            <person name="Ohm R."/>
            <person name="Sun H."/>
            <person name="Tunlid A."/>
            <person name="Henrissat B."/>
            <person name="Grigoriev I.V."/>
            <person name="Hibbett D.S."/>
            <person name="Martin F."/>
        </authorList>
    </citation>
    <scope>NUCLEOTIDE SEQUENCE [LARGE SCALE GENOMIC DNA]</scope>
    <source>
        <strain evidence="1 2">MD-312</strain>
    </source>
</reference>
<dbReference type="EMBL" id="KN840108">
    <property type="protein sequence ID" value="KIJ57801.1"/>
    <property type="molecule type" value="Genomic_DNA"/>
</dbReference>